<organism evidence="22 23">
    <name type="scientific">Hominiventricola aquisgranensis</name>
    <dbReference type="NCBI Taxonomy" id="3133164"/>
    <lineage>
        <taxon>Bacteria</taxon>
        <taxon>Bacillati</taxon>
        <taxon>Bacillota</taxon>
        <taxon>Clostridia</taxon>
        <taxon>Lachnospirales</taxon>
        <taxon>Lachnospiraceae</taxon>
        <taxon>Hominiventricola</taxon>
    </lineage>
</organism>
<comment type="catalytic activity">
    <reaction evidence="18">
        <text>pyruvate + ATP = phosphoenolpyruvate + ADP + H(+)</text>
        <dbReference type="Rhea" id="RHEA:18157"/>
        <dbReference type="ChEBI" id="CHEBI:15361"/>
        <dbReference type="ChEBI" id="CHEBI:15378"/>
        <dbReference type="ChEBI" id="CHEBI:30616"/>
        <dbReference type="ChEBI" id="CHEBI:58702"/>
        <dbReference type="ChEBI" id="CHEBI:456216"/>
        <dbReference type="EC" id="2.7.1.40"/>
    </reaction>
</comment>
<dbReference type="Gene3D" id="3.20.20.60">
    <property type="entry name" value="Phosphoenolpyruvate-binding domains"/>
    <property type="match status" value="1"/>
</dbReference>
<dbReference type="PROSITE" id="PS00110">
    <property type="entry name" value="PYRUVATE_KINASE"/>
    <property type="match status" value="1"/>
</dbReference>
<dbReference type="Proteomes" id="UP001470288">
    <property type="component" value="Unassembled WGS sequence"/>
</dbReference>
<evidence type="ECO:0000256" key="7">
    <source>
        <dbReference type="ARBA" id="ARBA00018587"/>
    </source>
</evidence>
<dbReference type="EMBL" id="JBBMFC010000003">
    <property type="protein sequence ID" value="MEQ2577718.1"/>
    <property type="molecule type" value="Genomic_DNA"/>
</dbReference>
<gene>
    <name evidence="22" type="primary">pyk</name>
    <name evidence="22" type="ORF">WMO62_02525</name>
</gene>
<dbReference type="PRINTS" id="PR01050">
    <property type="entry name" value="PYRUVTKNASE"/>
</dbReference>
<dbReference type="Gene3D" id="3.50.30.10">
    <property type="entry name" value="Phosphohistidine domain"/>
    <property type="match status" value="1"/>
</dbReference>
<dbReference type="InterPro" id="IPR015806">
    <property type="entry name" value="Pyrv_Knase_insert_dom_sf"/>
</dbReference>
<dbReference type="InterPro" id="IPR015793">
    <property type="entry name" value="Pyrv_Knase_brl"/>
</dbReference>
<dbReference type="InterPro" id="IPR008279">
    <property type="entry name" value="PEP-util_enz_mobile_dom"/>
</dbReference>
<dbReference type="Gene3D" id="3.40.1380.20">
    <property type="entry name" value="Pyruvate kinase, C-terminal domain"/>
    <property type="match status" value="1"/>
</dbReference>
<dbReference type="RefSeq" id="WP_349143705.1">
    <property type="nucleotide sequence ID" value="NZ_JBBMFC010000003.1"/>
</dbReference>
<dbReference type="Pfam" id="PF02887">
    <property type="entry name" value="PK_C"/>
    <property type="match status" value="1"/>
</dbReference>
<keyword evidence="9" id="KW-0479">Metal-binding</keyword>
<dbReference type="InterPro" id="IPR011037">
    <property type="entry name" value="Pyrv_Knase-like_insert_dom_sf"/>
</dbReference>
<keyword evidence="23" id="KW-1185">Reference proteome</keyword>
<dbReference type="InterPro" id="IPR001697">
    <property type="entry name" value="Pyr_Knase"/>
</dbReference>
<evidence type="ECO:0000256" key="12">
    <source>
        <dbReference type="ARBA" id="ARBA00022840"/>
    </source>
</evidence>
<comment type="similarity">
    <text evidence="4">In the C-terminal section; belongs to the PEP-utilizing enzyme family.</text>
</comment>
<dbReference type="SUPFAM" id="SSF52009">
    <property type="entry name" value="Phosphohistidine domain"/>
    <property type="match status" value="1"/>
</dbReference>
<dbReference type="NCBIfam" id="TIGR01064">
    <property type="entry name" value="pyruv_kin"/>
    <property type="match status" value="1"/>
</dbReference>
<proteinExistence type="inferred from homology"/>
<dbReference type="Pfam" id="PF00224">
    <property type="entry name" value="PK"/>
    <property type="match status" value="1"/>
</dbReference>
<evidence type="ECO:0000256" key="3">
    <source>
        <dbReference type="ARBA" id="ARBA00004997"/>
    </source>
</evidence>
<dbReference type="InterPro" id="IPR036637">
    <property type="entry name" value="Phosphohistidine_dom_sf"/>
</dbReference>
<dbReference type="PANTHER" id="PTHR11817">
    <property type="entry name" value="PYRUVATE KINASE"/>
    <property type="match status" value="1"/>
</dbReference>
<evidence type="ECO:0000256" key="5">
    <source>
        <dbReference type="ARBA" id="ARBA00008663"/>
    </source>
</evidence>
<evidence type="ECO:0000256" key="2">
    <source>
        <dbReference type="ARBA" id="ARBA00001958"/>
    </source>
</evidence>
<dbReference type="InterPro" id="IPR036918">
    <property type="entry name" value="Pyrv_Knase_C_sf"/>
</dbReference>
<keyword evidence="16 22" id="KW-0670">Pyruvate</keyword>
<sequence>MRRTKIVCTLGPSTDKEDVLRNLMKNGMNVARMNFSHGTHEEQKARLDMIKKLREELNLPVAALLDTKGPEIRIGDVEGGKLELKPDQEFTLTTEEILGTEKKVTITYKELYKDVEPGDSILIDDGLIGMEVVRIDESDIVCRVKNGGFISNHKGVNVPGVELNMPFVSPKDLADIVFAVEQDYDFIAASFTRTAEDIMEIRKILQAHGGEKIHIIAKLENKQGVKNCEDILRVADGIMIARGDMGVEIPLEEVPVIQKELIRKAMHMGKPVITATQMLDSMMKNPRPTRAETSDVANAIYQGTSAIMLSGETAAGAYPIEAVQTMAKIAERTEQDIDYSREFKPRKLAEAPDVTSAISHATCTTAADLKAAAIVAVSKSGRTVSRIAKYLPVCPIIGCTTDERVYRQLNLLWGVTPVVMKEANTADELFDHAVELAEQKGLIARGELVVIAAGVPVGLSGTTNMMKVQIAGNALVTGKGANKLKASGNVCVCSNDEDLEKKFRAGDIVVVEQTTNEMVHKLKDAAGIITETGDRYSHAAVVGMTLEIPVITSARNATRILKSGTFVTMDAEQGIVYNGR</sequence>
<evidence type="ECO:0000256" key="9">
    <source>
        <dbReference type="ARBA" id="ARBA00022723"/>
    </source>
</evidence>
<evidence type="ECO:0000256" key="6">
    <source>
        <dbReference type="ARBA" id="ARBA00012142"/>
    </source>
</evidence>
<evidence type="ECO:0000259" key="21">
    <source>
        <dbReference type="Pfam" id="PF02887"/>
    </source>
</evidence>
<keyword evidence="15 18" id="KW-0324">Glycolysis</keyword>
<keyword evidence="10" id="KW-0547">Nucleotide-binding</keyword>
<dbReference type="InterPro" id="IPR015813">
    <property type="entry name" value="Pyrv/PenolPyrv_kinase-like_dom"/>
</dbReference>
<evidence type="ECO:0000256" key="16">
    <source>
        <dbReference type="ARBA" id="ARBA00023317"/>
    </source>
</evidence>
<comment type="cofactor">
    <cofactor evidence="2">
        <name>K(+)</name>
        <dbReference type="ChEBI" id="CHEBI:29103"/>
    </cofactor>
</comment>
<dbReference type="GO" id="GO:0016301">
    <property type="term" value="F:kinase activity"/>
    <property type="evidence" value="ECO:0007669"/>
    <property type="project" value="UniProtKB-KW"/>
</dbReference>
<keyword evidence="13 18" id="KW-0460">Magnesium</keyword>
<evidence type="ECO:0000256" key="8">
    <source>
        <dbReference type="ARBA" id="ARBA00022679"/>
    </source>
</evidence>
<comment type="cofactor">
    <cofactor evidence="1">
        <name>Mg(2+)</name>
        <dbReference type="ChEBI" id="CHEBI:18420"/>
    </cofactor>
</comment>
<evidence type="ECO:0000256" key="10">
    <source>
        <dbReference type="ARBA" id="ARBA00022741"/>
    </source>
</evidence>
<feature type="domain" description="Pyruvate kinase C-terminal" evidence="21">
    <location>
        <begin position="357"/>
        <end position="468"/>
    </location>
</feature>
<protein>
    <recommendedName>
        <fullName evidence="7 17">Pyruvate kinase</fullName>
        <ecNumber evidence="6 17">2.7.1.40</ecNumber>
    </recommendedName>
</protein>
<evidence type="ECO:0000313" key="22">
    <source>
        <dbReference type="EMBL" id="MEQ2577718.1"/>
    </source>
</evidence>
<dbReference type="InterPro" id="IPR018209">
    <property type="entry name" value="Pyrv_Knase_AS"/>
</dbReference>
<dbReference type="NCBIfam" id="NF004978">
    <property type="entry name" value="PRK06354.1"/>
    <property type="match status" value="1"/>
</dbReference>
<reference evidence="22 23" key="1">
    <citation type="submission" date="2024-03" db="EMBL/GenBank/DDBJ databases">
        <title>Human intestinal bacterial collection.</title>
        <authorList>
            <person name="Pauvert C."/>
            <person name="Hitch T.C.A."/>
            <person name="Clavel T."/>
        </authorList>
    </citation>
    <scope>NUCLEOTIDE SEQUENCE [LARGE SCALE GENOMIC DNA]</scope>
    <source>
        <strain evidence="22 23">CLA-AA-H78B</strain>
    </source>
</reference>
<keyword evidence="11 18" id="KW-0418">Kinase</keyword>
<dbReference type="Pfam" id="PF00391">
    <property type="entry name" value="PEP-utilizers"/>
    <property type="match status" value="1"/>
</dbReference>
<evidence type="ECO:0000313" key="23">
    <source>
        <dbReference type="Proteomes" id="UP001470288"/>
    </source>
</evidence>
<evidence type="ECO:0000256" key="18">
    <source>
        <dbReference type="RuleBase" id="RU000504"/>
    </source>
</evidence>
<keyword evidence="8 18" id="KW-0808">Transferase</keyword>
<dbReference type="InterPro" id="IPR015795">
    <property type="entry name" value="Pyrv_Knase_C"/>
</dbReference>
<dbReference type="SUPFAM" id="SSF51621">
    <property type="entry name" value="Phosphoenolpyruvate/pyruvate domain"/>
    <property type="match status" value="1"/>
</dbReference>
<feature type="domain" description="PEP-utilising enzyme mobile" evidence="20">
    <location>
        <begin position="504"/>
        <end position="574"/>
    </location>
</feature>
<dbReference type="Gene3D" id="2.40.33.10">
    <property type="entry name" value="PK beta-barrel domain-like"/>
    <property type="match status" value="1"/>
</dbReference>
<evidence type="ECO:0000256" key="4">
    <source>
        <dbReference type="ARBA" id="ARBA00006237"/>
    </source>
</evidence>
<feature type="domain" description="Pyruvate kinase barrel" evidence="19">
    <location>
        <begin position="1"/>
        <end position="323"/>
    </location>
</feature>
<dbReference type="SUPFAM" id="SSF52935">
    <property type="entry name" value="PK C-terminal domain-like"/>
    <property type="match status" value="1"/>
</dbReference>
<keyword evidence="12" id="KW-0067">ATP-binding</keyword>
<comment type="caution">
    <text evidence="22">The sequence shown here is derived from an EMBL/GenBank/DDBJ whole genome shotgun (WGS) entry which is preliminary data.</text>
</comment>
<comment type="similarity">
    <text evidence="5 18">Belongs to the pyruvate kinase family.</text>
</comment>
<dbReference type="NCBIfam" id="NF004491">
    <property type="entry name" value="PRK05826.1"/>
    <property type="match status" value="1"/>
</dbReference>
<comment type="pathway">
    <text evidence="3 18">Carbohydrate degradation; glycolysis; pyruvate from D-glyceraldehyde 3-phosphate: step 5/5.</text>
</comment>
<evidence type="ECO:0000259" key="19">
    <source>
        <dbReference type="Pfam" id="PF00224"/>
    </source>
</evidence>
<name>A0ABV1HXR7_9FIRM</name>
<evidence type="ECO:0000256" key="17">
    <source>
        <dbReference type="NCBIfam" id="TIGR01064"/>
    </source>
</evidence>
<accession>A0ABV1HXR7</accession>
<dbReference type="SUPFAM" id="SSF50800">
    <property type="entry name" value="PK beta-barrel domain-like"/>
    <property type="match status" value="1"/>
</dbReference>
<evidence type="ECO:0000256" key="13">
    <source>
        <dbReference type="ARBA" id="ARBA00022842"/>
    </source>
</evidence>
<keyword evidence="14" id="KW-0630">Potassium</keyword>
<evidence type="ECO:0000256" key="14">
    <source>
        <dbReference type="ARBA" id="ARBA00022958"/>
    </source>
</evidence>
<evidence type="ECO:0000259" key="20">
    <source>
        <dbReference type="Pfam" id="PF00391"/>
    </source>
</evidence>
<dbReference type="InterPro" id="IPR040442">
    <property type="entry name" value="Pyrv_kinase-like_dom_sf"/>
</dbReference>
<dbReference type="GO" id="GO:0004743">
    <property type="term" value="F:pyruvate kinase activity"/>
    <property type="evidence" value="ECO:0007669"/>
    <property type="project" value="UniProtKB-EC"/>
</dbReference>
<evidence type="ECO:0000256" key="11">
    <source>
        <dbReference type="ARBA" id="ARBA00022777"/>
    </source>
</evidence>
<dbReference type="EC" id="2.7.1.40" evidence="6 17"/>
<evidence type="ECO:0000256" key="15">
    <source>
        <dbReference type="ARBA" id="ARBA00023152"/>
    </source>
</evidence>
<evidence type="ECO:0000256" key="1">
    <source>
        <dbReference type="ARBA" id="ARBA00001946"/>
    </source>
</evidence>